<dbReference type="CDD" id="cd00170">
    <property type="entry name" value="SEC14"/>
    <property type="match status" value="1"/>
</dbReference>
<proteinExistence type="predicted"/>
<sequence length="250" mass="29021">MFLRARKYRIDDALKSLKNFLRIRSSMPEYYDNFVPSAVDYRTISREHRLFLLSNHRDSHGRATGLIRFGAWNSSICPFNEYVKSVFMRVECLLLEEETQIRGIVGVEDLGGLGMHHVIQMTPMFLRLIVALAQDTYPLRTKAFYVVNTPAVFEGIFNLFMKPFLSKKLKERIHLLKGGFSELRDVIPSDLIPKEQGGTFEDFDIDRMERFILGKQRHFEVMCQCGYATNYASSSNVKEETQPPVFDTRL</sequence>
<dbReference type="InterPro" id="IPR036865">
    <property type="entry name" value="CRAL-TRIO_dom_sf"/>
</dbReference>
<dbReference type="InterPro" id="IPR036273">
    <property type="entry name" value="CRAL/TRIO_N_dom_sf"/>
</dbReference>
<dbReference type="GO" id="GO:1902936">
    <property type="term" value="F:phosphatidylinositol bisphosphate binding"/>
    <property type="evidence" value="ECO:0007669"/>
    <property type="project" value="TreeGrafter"/>
</dbReference>
<name>A0A9J6DX78_RHIMP</name>
<dbReference type="EMBL" id="JABSTU010000007">
    <property type="protein sequence ID" value="KAH8026620.1"/>
    <property type="molecule type" value="Genomic_DNA"/>
</dbReference>
<dbReference type="Gene3D" id="3.40.525.10">
    <property type="entry name" value="CRAL-TRIO lipid binding domain"/>
    <property type="match status" value="1"/>
</dbReference>
<dbReference type="VEuPathDB" id="VectorBase:LOC119170667"/>
<accession>A0A9J6DX78</accession>
<organism evidence="2 3">
    <name type="scientific">Rhipicephalus microplus</name>
    <name type="common">Cattle tick</name>
    <name type="synonym">Boophilus microplus</name>
    <dbReference type="NCBI Taxonomy" id="6941"/>
    <lineage>
        <taxon>Eukaryota</taxon>
        <taxon>Metazoa</taxon>
        <taxon>Ecdysozoa</taxon>
        <taxon>Arthropoda</taxon>
        <taxon>Chelicerata</taxon>
        <taxon>Arachnida</taxon>
        <taxon>Acari</taxon>
        <taxon>Parasitiformes</taxon>
        <taxon>Ixodida</taxon>
        <taxon>Ixodoidea</taxon>
        <taxon>Ixodidae</taxon>
        <taxon>Rhipicephalinae</taxon>
        <taxon>Rhipicephalus</taxon>
        <taxon>Boophilus</taxon>
    </lineage>
</organism>
<dbReference type="Proteomes" id="UP000821866">
    <property type="component" value="Unassembled WGS sequence"/>
</dbReference>
<evidence type="ECO:0000313" key="3">
    <source>
        <dbReference type="Proteomes" id="UP000821866"/>
    </source>
</evidence>
<dbReference type="PROSITE" id="PS50191">
    <property type="entry name" value="CRAL_TRIO"/>
    <property type="match status" value="1"/>
</dbReference>
<dbReference type="PANTHER" id="PTHR10174:SF130">
    <property type="entry name" value="ALPHA-TOCOPHEROL TRANSFER PROTEIN-LIKE"/>
    <property type="match status" value="1"/>
</dbReference>
<feature type="domain" description="CRAL-TRIO" evidence="1">
    <location>
        <begin position="41"/>
        <end position="204"/>
    </location>
</feature>
<dbReference type="SUPFAM" id="SSF46938">
    <property type="entry name" value="CRAL/TRIO N-terminal domain"/>
    <property type="match status" value="1"/>
</dbReference>
<comment type="caution">
    <text evidence="2">The sequence shown here is derived from an EMBL/GenBank/DDBJ whole genome shotgun (WGS) entry which is preliminary data.</text>
</comment>
<dbReference type="AlphaFoldDB" id="A0A9J6DX78"/>
<protein>
    <recommendedName>
        <fullName evidence="1">CRAL-TRIO domain-containing protein</fullName>
    </recommendedName>
</protein>
<dbReference type="PRINTS" id="PR00180">
    <property type="entry name" value="CRETINALDHBP"/>
</dbReference>
<dbReference type="PANTHER" id="PTHR10174">
    <property type="entry name" value="ALPHA-TOCOPHEROL TRANSFER PROTEIN-RELATED"/>
    <property type="match status" value="1"/>
</dbReference>
<evidence type="ECO:0000313" key="2">
    <source>
        <dbReference type="EMBL" id="KAH8026620.1"/>
    </source>
</evidence>
<gene>
    <name evidence="2" type="ORF">HPB51_022595</name>
</gene>
<dbReference type="OMA" id="NPHLWRD"/>
<keyword evidence="3" id="KW-1185">Reference proteome</keyword>
<dbReference type="Pfam" id="PF00650">
    <property type="entry name" value="CRAL_TRIO"/>
    <property type="match status" value="1"/>
</dbReference>
<dbReference type="SUPFAM" id="SSF52087">
    <property type="entry name" value="CRAL/TRIO domain"/>
    <property type="match status" value="1"/>
</dbReference>
<evidence type="ECO:0000259" key="1">
    <source>
        <dbReference type="PROSITE" id="PS50191"/>
    </source>
</evidence>
<reference evidence="2" key="1">
    <citation type="journal article" date="2020" name="Cell">
        <title>Large-Scale Comparative Analyses of Tick Genomes Elucidate Their Genetic Diversity and Vector Capacities.</title>
        <authorList>
            <consortium name="Tick Genome and Microbiome Consortium (TIGMIC)"/>
            <person name="Jia N."/>
            <person name="Wang J."/>
            <person name="Shi W."/>
            <person name="Du L."/>
            <person name="Sun Y."/>
            <person name="Zhan W."/>
            <person name="Jiang J.F."/>
            <person name="Wang Q."/>
            <person name="Zhang B."/>
            <person name="Ji P."/>
            <person name="Bell-Sakyi L."/>
            <person name="Cui X.M."/>
            <person name="Yuan T.T."/>
            <person name="Jiang B.G."/>
            <person name="Yang W.F."/>
            <person name="Lam T.T."/>
            <person name="Chang Q.C."/>
            <person name="Ding S.J."/>
            <person name="Wang X.J."/>
            <person name="Zhu J.G."/>
            <person name="Ruan X.D."/>
            <person name="Zhao L."/>
            <person name="Wei J.T."/>
            <person name="Ye R.Z."/>
            <person name="Que T.C."/>
            <person name="Du C.H."/>
            <person name="Zhou Y.H."/>
            <person name="Cheng J.X."/>
            <person name="Dai P.F."/>
            <person name="Guo W.B."/>
            <person name="Han X.H."/>
            <person name="Huang E.J."/>
            <person name="Li L.F."/>
            <person name="Wei W."/>
            <person name="Gao Y.C."/>
            <person name="Liu J.Z."/>
            <person name="Shao H.Z."/>
            <person name="Wang X."/>
            <person name="Wang C.C."/>
            <person name="Yang T.C."/>
            <person name="Huo Q.B."/>
            <person name="Li W."/>
            <person name="Chen H.Y."/>
            <person name="Chen S.E."/>
            <person name="Zhou L.G."/>
            <person name="Ni X.B."/>
            <person name="Tian J.H."/>
            <person name="Sheng Y."/>
            <person name="Liu T."/>
            <person name="Pan Y.S."/>
            <person name="Xia L.Y."/>
            <person name="Li J."/>
            <person name="Zhao F."/>
            <person name="Cao W.C."/>
        </authorList>
    </citation>
    <scope>NUCLEOTIDE SEQUENCE</scope>
    <source>
        <strain evidence="2">Rmic-2018</strain>
    </source>
</reference>
<dbReference type="InterPro" id="IPR001251">
    <property type="entry name" value="CRAL-TRIO_dom"/>
</dbReference>
<reference evidence="2" key="2">
    <citation type="submission" date="2021-09" db="EMBL/GenBank/DDBJ databases">
        <authorList>
            <person name="Jia N."/>
            <person name="Wang J."/>
            <person name="Shi W."/>
            <person name="Du L."/>
            <person name="Sun Y."/>
            <person name="Zhan W."/>
            <person name="Jiang J."/>
            <person name="Wang Q."/>
            <person name="Zhang B."/>
            <person name="Ji P."/>
            <person name="Sakyi L.B."/>
            <person name="Cui X."/>
            <person name="Yuan T."/>
            <person name="Jiang B."/>
            <person name="Yang W."/>
            <person name="Lam T.T.-Y."/>
            <person name="Chang Q."/>
            <person name="Ding S."/>
            <person name="Wang X."/>
            <person name="Zhu J."/>
            <person name="Ruan X."/>
            <person name="Zhao L."/>
            <person name="Wei J."/>
            <person name="Que T."/>
            <person name="Du C."/>
            <person name="Cheng J."/>
            <person name="Dai P."/>
            <person name="Han X."/>
            <person name="Huang E."/>
            <person name="Gao Y."/>
            <person name="Liu J."/>
            <person name="Shao H."/>
            <person name="Ye R."/>
            <person name="Li L."/>
            <person name="Wei W."/>
            <person name="Wang X."/>
            <person name="Wang C."/>
            <person name="Huo Q."/>
            <person name="Li W."/>
            <person name="Guo W."/>
            <person name="Chen H."/>
            <person name="Chen S."/>
            <person name="Zhou L."/>
            <person name="Zhou L."/>
            <person name="Ni X."/>
            <person name="Tian J."/>
            <person name="Zhou Y."/>
            <person name="Sheng Y."/>
            <person name="Liu T."/>
            <person name="Pan Y."/>
            <person name="Xia L."/>
            <person name="Li J."/>
            <person name="Zhao F."/>
            <person name="Cao W."/>
        </authorList>
    </citation>
    <scope>NUCLEOTIDE SEQUENCE</scope>
    <source>
        <strain evidence="2">Rmic-2018</strain>
        <tissue evidence="2">Larvae</tissue>
    </source>
</reference>
<dbReference type="SMART" id="SM00516">
    <property type="entry name" value="SEC14"/>
    <property type="match status" value="1"/>
</dbReference>
<dbReference type="GO" id="GO:0016020">
    <property type="term" value="C:membrane"/>
    <property type="evidence" value="ECO:0007669"/>
    <property type="project" value="TreeGrafter"/>
</dbReference>